<evidence type="ECO:0000313" key="4">
    <source>
        <dbReference type="Proteomes" id="UP000441586"/>
    </source>
</evidence>
<evidence type="ECO:0000259" key="2">
    <source>
        <dbReference type="Pfam" id="PF13660"/>
    </source>
</evidence>
<dbReference type="Pfam" id="PF05161">
    <property type="entry name" value="MOFRL"/>
    <property type="match status" value="1"/>
</dbReference>
<dbReference type="InterPro" id="IPR038614">
    <property type="entry name" value="GK_N_sf"/>
</dbReference>
<dbReference type="InterPro" id="IPR025286">
    <property type="entry name" value="MOFRL_assoc_dom"/>
</dbReference>
<dbReference type="AlphaFoldDB" id="A0A6A4RBV7"/>
<accession>A0A6A4RBV7</accession>
<dbReference type="PANTHER" id="PTHR12227">
    <property type="entry name" value="GLYCERATE KINASE"/>
    <property type="match status" value="1"/>
</dbReference>
<sequence>MQYDLPKGFPVRRTTGKFDMTTAQRETLLHLFRKAVSSVKGDISVRNWVSDHEVRRPTHIIAVGKAAAAMLDGLPDDWRNTIPTYLVTKTDHLENRAFGNHVEAFETSHPIPDQTSLDAGEGLRSFVAGCPTGSHLLMLVSGGASSLVEHLRPGVGRADLVALTETALAEGMDIGEVNKRRQAISAIKGGGLLASFKGQQVDVLAISDVAGGSISVIGSGIGAPPERTGFPYKCSVVASNAVARDAIMQAANSLGIKTITNQENMYADVLEVAARIAQEIMGGPEGLYVYGGEPTVVLPRNPGRGGRNQALALELARYIIGRNDIVGLVAGTDGTDGPTHAAGAFLDGVTFKKMPGAEKAQKRADSGEYLSRTGDAVITGPTGTNVMDLAIFLKQPS</sequence>
<evidence type="ECO:0000259" key="1">
    <source>
        <dbReference type="Pfam" id="PF05161"/>
    </source>
</evidence>
<feature type="domain" description="MOFRL" evidence="1">
    <location>
        <begin position="288"/>
        <end position="388"/>
    </location>
</feature>
<dbReference type="GO" id="GO:0008887">
    <property type="term" value="F:glycerate kinase activity"/>
    <property type="evidence" value="ECO:0007669"/>
    <property type="project" value="InterPro"/>
</dbReference>
<dbReference type="EMBL" id="WSFO01000011">
    <property type="protein sequence ID" value="KAE9628012.1"/>
    <property type="molecule type" value="Genomic_DNA"/>
</dbReference>
<dbReference type="SUPFAM" id="SSF82544">
    <property type="entry name" value="GckA/TtuD-like"/>
    <property type="match status" value="1"/>
</dbReference>
<name>A0A6A4RBV7_9RHOB</name>
<dbReference type="InterPro" id="IPR007835">
    <property type="entry name" value="MOFRL"/>
</dbReference>
<dbReference type="Proteomes" id="UP000441586">
    <property type="component" value="Unassembled WGS sequence"/>
</dbReference>
<dbReference type="Gene3D" id="3.40.50.10180">
    <property type="entry name" value="Glycerate kinase, MOFRL-like N-terminal domain"/>
    <property type="match status" value="1"/>
</dbReference>
<protein>
    <submittedName>
        <fullName evidence="3">DUF4147 domain-containing protein</fullName>
    </submittedName>
</protein>
<evidence type="ECO:0000313" key="3">
    <source>
        <dbReference type="EMBL" id="KAE9628012.1"/>
    </source>
</evidence>
<gene>
    <name evidence="3" type="ORF">GP644_18140</name>
</gene>
<dbReference type="InterPro" id="IPR039760">
    <property type="entry name" value="MOFRL_protein"/>
</dbReference>
<reference evidence="3 4" key="1">
    <citation type="submission" date="2019-12" db="EMBL/GenBank/DDBJ databases">
        <authorList>
            <person name="Zhang Y.-J."/>
        </authorList>
    </citation>
    <scope>NUCLEOTIDE SEQUENCE [LARGE SCALE GENOMIC DNA]</scope>
    <source>
        <strain evidence="3 4">H18S-6</strain>
    </source>
</reference>
<dbReference type="Pfam" id="PF13660">
    <property type="entry name" value="DUF4147"/>
    <property type="match status" value="1"/>
</dbReference>
<dbReference type="PANTHER" id="PTHR12227:SF0">
    <property type="entry name" value="GLYCERATE KINASE"/>
    <property type="match status" value="1"/>
</dbReference>
<feature type="domain" description="MOFRL-associated" evidence="2">
    <location>
        <begin position="28"/>
        <end position="228"/>
    </location>
</feature>
<organism evidence="3 4">
    <name type="scientific">Parasedimentitalea maritima</name>
    <dbReference type="NCBI Taxonomy" id="2578117"/>
    <lineage>
        <taxon>Bacteria</taxon>
        <taxon>Pseudomonadati</taxon>
        <taxon>Pseudomonadota</taxon>
        <taxon>Alphaproteobacteria</taxon>
        <taxon>Rhodobacterales</taxon>
        <taxon>Paracoccaceae</taxon>
        <taxon>Parasedimentitalea</taxon>
    </lineage>
</organism>
<comment type="caution">
    <text evidence="3">The sequence shown here is derived from an EMBL/GenBank/DDBJ whole genome shotgun (WGS) entry which is preliminary data.</text>
</comment>
<proteinExistence type="predicted"/>
<dbReference type="GO" id="GO:0005737">
    <property type="term" value="C:cytoplasm"/>
    <property type="evidence" value="ECO:0007669"/>
    <property type="project" value="TreeGrafter"/>
</dbReference>